<dbReference type="PANTHER" id="PTHR42709:SF11">
    <property type="entry name" value="DEDA FAMILY PROTEIN"/>
    <property type="match status" value="1"/>
</dbReference>
<keyword evidence="3" id="KW-1185">Reference proteome</keyword>
<comment type="caution">
    <text evidence="2">The sequence shown here is derived from an EMBL/GenBank/DDBJ whole genome shotgun (WGS) entry which is preliminary data.</text>
</comment>
<dbReference type="AlphaFoldDB" id="A0A7W6BNR5"/>
<keyword evidence="1" id="KW-0472">Membrane</keyword>
<dbReference type="InterPro" id="IPR051311">
    <property type="entry name" value="DedA_domain"/>
</dbReference>
<dbReference type="EMBL" id="JACIDO010000002">
    <property type="protein sequence ID" value="MBB3935318.1"/>
    <property type="molecule type" value="Genomic_DNA"/>
</dbReference>
<evidence type="ECO:0000256" key="1">
    <source>
        <dbReference type="SAM" id="Phobius"/>
    </source>
</evidence>
<organism evidence="2 3">
    <name type="scientific">Aureimonas phyllosphaerae</name>
    <dbReference type="NCBI Taxonomy" id="1166078"/>
    <lineage>
        <taxon>Bacteria</taxon>
        <taxon>Pseudomonadati</taxon>
        <taxon>Pseudomonadota</taxon>
        <taxon>Alphaproteobacteria</taxon>
        <taxon>Hyphomicrobiales</taxon>
        <taxon>Aurantimonadaceae</taxon>
        <taxon>Aureimonas</taxon>
    </lineage>
</organism>
<gene>
    <name evidence="2" type="ORF">GGR05_001446</name>
</gene>
<dbReference type="Proteomes" id="UP000531216">
    <property type="component" value="Unassembled WGS sequence"/>
</dbReference>
<dbReference type="RefSeq" id="WP_342029183.1">
    <property type="nucleotide sequence ID" value="NZ_FOOA01000002.1"/>
</dbReference>
<feature type="transmembrane region" description="Helical" evidence="1">
    <location>
        <begin position="94"/>
        <end position="116"/>
    </location>
</feature>
<evidence type="ECO:0000313" key="2">
    <source>
        <dbReference type="EMBL" id="MBB3935318.1"/>
    </source>
</evidence>
<keyword evidence="1" id="KW-1133">Transmembrane helix</keyword>
<feature type="transmembrane region" description="Helical" evidence="1">
    <location>
        <begin position="62"/>
        <end position="82"/>
    </location>
</feature>
<feature type="transmembrane region" description="Helical" evidence="1">
    <location>
        <begin position="128"/>
        <end position="146"/>
    </location>
</feature>
<accession>A0A7W6BNR5</accession>
<keyword evidence="1" id="KW-0812">Transmembrane</keyword>
<dbReference type="PANTHER" id="PTHR42709">
    <property type="entry name" value="ALKALINE PHOSPHATASE LIKE PROTEIN"/>
    <property type="match status" value="1"/>
</dbReference>
<evidence type="ECO:0000313" key="3">
    <source>
        <dbReference type="Proteomes" id="UP000531216"/>
    </source>
</evidence>
<sequence length="150" mass="16334">MIVAERRRAWRLAFICTTMSVLDAILGYLIGALLFDEVAKPLLAIYGYGDRFAEFAMTYNEWGAWIVLIAGLTPFPLMMVAIASGATGLDPAVFVSSSIVASGIRFYAVAGLLYRFGPSVRAFIERRLGIIFKAEIVALLGGFAFVRLGV</sequence>
<dbReference type="GO" id="GO:0005886">
    <property type="term" value="C:plasma membrane"/>
    <property type="evidence" value="ECO:0007669"/>
    <property type="project" value="TreeGrafter"/>
</dbReference>
<protein>
    <submittedName>
        <fullName evidence="2">Membrane protein YqaA with SNARE-associated domain</fullName>
    </submittedName>
</protein>
<proteinExistence type="predicted"/>
<reference evidence="2 3" key="1">
    <citation type="submission" date="2020-08" db="EMBL/GenBank/DDBJ databases">
        <title>Genomic Encyclopedia of Type Strains, Phase IV (KMG-IV): sequencing the most valuable type-strain genomes for metagenomic binning, comparative biology and taxonomic classification.</title>
        <authorList>
            <person name="Goeker M."/>
        </authorList>
    </citation>
    <scope>NUCLEOTIDE SEQUENCE [LARGE SCALE GENOMIC DNA]</scope>
    <source>
        <strain evidence="2 3">DSM 25024</strain>
    </source>
</reference>
<name>A0A7W6BNR5_9HYPH</name>
<feature type="transmembrane region" description="Helical" evidence="1">
    <location>
        <begin position="12"/>
        <end position="35"/>
    </location>
</feature>